<proteinExistence type="predicted"/>
<dbReference type="HOGENOM" id="CLU_1978404_0_0_0"/>
<dbReference type="EMBL" id="CP002483">
    <property type="protein sequence ID" value="ADW71410.1"/>
    <property type="molecule type" value="Genomic_DNA"/>
</dbReference>
<dbReference type="InterPro" id="IPR014807">
    <property type="entry name" value="Coa1"/>
</dbReference>
<dbReference type="KEGG" id="acm:AciX9_4464"/>
<dbReference type="Proteomes" id="UP000000343">
    <property type="component" value="Plasmid pACIX903"/>
</dbReference>
<keyword evidence="1" id="KW-0614">Plasmid</keyword>
<reference evidence="2" key="1">
    <citation type="submission" date="2011-01" db="EMBL/GenBank/DDBJ databases">
        <title>Complete sequence of plasmid3 of Acidobacterium sp. MP5ACTX9.</title>
        <authorList>
            <consortium name="US DOE Joint Genome Institute"/>
            <person name="Lucas S."/>
            <person name="Copeland A."/>
            <person name="Lapidus A."/>
            <person name="Cheng J.-F."/>
            <person name="Goodwin L."/>
            <person name="Pitluck S."/>
            <person name="Teshima H."/>
            <person name="Detter J.C."/>
            <person name="Han C."/>
            <person name="Tapia R."/>
            <person name="Land M."/>
            <person name="Hauser L."/>
            <person name="Kyrpides N."/>
            <person name="Ivanova N."/>
            <person name="Ovchinnikova G."/>
            <person name="Pagani I."/>
            <person name="Rawat S.R."/>
            <person name="Mannisto M."/>
            <person name="Haggblom M.M."/>
            <person name="Woyke T."/>
        </authorList>
    </citation>
    <scope>NUCLEOTIDE SEQUENCE [LARGE SCALE GENOMIC DNA]</scope>
    <source>
        <strain evidence="2">MP5ACTX9</strain>
        <plasmid evidence="2">Plasmid pACIX903</plasmid>
    </source>
</reference>
<gene>
    <name evidence="1" type="ordered locus">AciX9_4464</name>
</gene>
<sequence>MKWLVLTAIALVFLVTAISIPVIRNNKRSDLRVEQLRSNAELAMENSHLAHALLGENLRTVGSASINLHEQGDSGTAQLNLPVSGTRNKGLLNVEANESGGVWKIENLDIRVDGNSAWSSLLRPAP</sequence>
<protein>
    <submittedName>
        <fullName evidence="1">Uncharacterized protein</fullName>
    </submittedName>
</protein>
<accession>E8X7H6</accession>
<organism evidence="2">
    <name type="scientific">Granulicella tundricola (strain ATCC BAA-1859 / DSM 23138 / MP5ACTX9)</name>
    <dbReference type="NCBI Taxonomy" id="1198114"/>
    <lineage>
        <taxon>Bacteria</taxon>
        <taxon>Pseudomonadati</taxon>
        <taxon>Acidobacteriota</taxon>
        <taxon>Terriglobia</taxon>
        <taxon>Terriglobales</taxon>
        <taxon>Acidobacteriaceae</taxon>
        <taxon>Granulicella</taxon>
    </lineage>
</organism>
<dbReference type="RefSeq" id="WP_013573129.1">
    <property type="nucleotide sequence ID" value="NC_015058.1"/>
</dbReference>
<evidence type="ECO:0000313" key="2">
    <source>
        <dbReference type="Proteomes" id="UP000000343"/>
    </source>
</evidence>
<keyword evidence="2" id="KW-1185">Reference proteome</keyword>
<name>E8X7H6_GRATM</name>
<geneLocation type="plasmid" evidence="1 2">
    <name>pACIX903</name>
</geneLocation>
<evidence type="ECO:0000313" key="1">
    <source>
        <dbReference type="EMBL" id="ADW71410.1"/>
    </source>
</evidence>
<dbReference type="Pfam" id="PF08695">
    <property type="entry name" value="Coa1"/>
    <property type="match status" value="1"/>
</dbReference>
<dbReference type="AlphaFoldDB" id="E8X7H6"/>